<dbReference type="EMBL" id="MU393659">
    <property type="protein sequence ID" value="KAI4859078.1"/>
    <property type="molecule type" value="Genomic_DNA"/>
</dbReference>
<name>A0ACB9YJG1_9PEZI</name>
<proteinExistence type="predicted"/>
<sequence>MFAKSSSSLRKKVKHIRKILGGDEEGPQPITFRLGGWRDNLPTADGTGDSNVVHRDPDEVAEITCPYDMPISHRDSGTSEPIILGTAGATSSNVRTGRPKARDSNEEIREGDVLRAGNAKGKDARARSPKDKDENVETEDSKSQSKGKEKESKSKKYNTGGRIKVRPYTRSNSFSDSSIDSSTGSIVDANTVFRKWPDEELALQREVIEKYEAGKKLWTKESLLEMERKIADANPVHLDAYAGAGQDFEKQEGLTYRAEFHGFQDLAYPPPSRPNGKPYCSIAVQTMPFDYSRTKDPKYELDTFHHYTAYWLGHPLGKLFMAMFTKVPLPPRIDKIVCLDLGGVTHRDADGHGHVRRAIYRHAAAMSIAEAVHGRLGRRVRLVVQDTGYGAECAEVLFAKSFTVVGEHGALGLAEVDENTLVFAPNPGFCVKEVVADIAEPAAMFWGTVRSPEEAEEWTRSVEPVDLDDRLASYYHEHETDPDTPRVRELIKKYTRHPFPTNNLFGAVSLYTRKG</sequence>
<organism evidence="1 2">
    <name type="scientific">Hypoxylon rubiginosum</name>
    <dbReference type="NCBI Taxonomy" id="110542"/>
    <lineage>
        <taxon>Eukaryota</taxon>
        <taxon>Fungi</taxon>
        <taxon>Dikarya</taxon>
        <taxon>Ascomycota</taxon>
        <taxon>Pezizomycotina</taxon>
        <taxon>Sordariomycetes</taxon>
        <taxon>Xylariomycetidae</taxon>
        <taxon>Xylariales</taxon>
        <taxon>Hypoxylaceae</taxon>
        <taxon>Hypoxylon</taxon>
    </lineage>
</organism>
<accession>A0ACB9YJG1</accession>
<evidence type="ECO:0000313" key="1">
    <source>
        <dbReference type="EMBL" id="KAI4859078.1"/>
    </source>
</evidence>
<reference evidence="1 2" key="1">
    <citation type="journal article" date="2022" name="New Phytol.">
        <title>Ecological generalism drives hyperdiversity of secondary metabolite gene clusters in xylarialean endophytes.</title>
        <authorList>
            <person name="Franco M.E.E."/>
            <person name="Wisecaver J.H."/>
            <person name="Arnold A.E."/>
            <person name="Ju Y.M."/>
            <person name="Slot J.C."/>
            <person name="Ahrendt S."/>
            <person name="Moore L.P."/>
            <person name="Eastman K.E."/>
            <person name="Scott K."/>
            <person name="Konkel Z."/>
            <person name="Mondo S.J."/>
            <person name="Kuo A."/>
            <person name="Hayes R.D."/>
            <person name="Haridas S."/>
            <person name="Andreopoulos B."/>
            <person name="Riley R."/>
            <person name="LaButti K."/>
            <person name="Pangilinan J."/>
            <person name="Lipzen A."/>
            <person name="Amirebrahimi M."/>
            <person name="Yan J."/>
            <person name="Adam C."/>
            <person name="Keymanesh K."/>
            <person name="Ng V."/>
            <person name="Louie K."/>
            <person name="Northen T."/>
            <person name="Drula E."/>
            <person name="Henrissat B."/>
            <person name="Hsieh H.M."/>
            <person name="Youens-Clark K."/>
            <person name="Lutzoni F."/>
            <person name="Miadlikowska J."/>
            <person name="Eastwood D.C."/>
            <person name="Hamelin R.C."/>
            <person name="Grigoriev I.V."/>
            <person name="U'Ren J.M."/>
        </authorList>
    </citation>
    <scope>NUCLEOTIDE SEQUENCE [LARGE SCALE GENOMIC DNA]</scope>
    <source>
        <strain evidence="1 2">CBS 119005</strain>
    </source>
</reference>
<gene>
    <name evidence="1" type="ORF">F4820DRAFT_467334</name>
</gene>
<comment type="caution">
    <text evidence="1">The sequence shown here is derived from an EMBL/GenBank/DDBJ whole genome shotgun (WGS) entry which is preliminary data.</text>
</comment>
<evidence type="ECO:0000313" key="2">
    <source>
        <dbReference type="Proteomes" id="UP001497700"/>
    </source>
</evidence>
<dbReference type="Proteomes" id="UP001497700">
    <property type="component" value="Unassembled WGS sequence"/>
</dbReference>
<protein>
    <submittedName>
        <fullName evidence="1">Uncharacterized protein</fullName>
    </submittedName>
</protein>
<keyword evidence="2" id="KW-1185">Reference proteome</keyword>